<name>A0A146MB67_LYGHE</name>
<proteinExistence type="predicted"/>
<sequence length="107" mass="12459">MVTLYLRQCLLFGRERRRGKSHVNQAWHRAYTFNVCRNAVDEHVTLKCVFVSDKSCKYSLCANDGTQSVVHEKVVVARYHKAKNNSRESLTIIKDLNPKTTTIKYRN</sequence>
<organism evidence="1">
    <name type="scientific">Lygus hesperus</name>
    <name type="common">Western plant bug</name>
    <dbReference type="NCBI Taxonomy" id="30085"/>
    <lineage>
        <taxon>Eukaryota</taxon>
        <taxon>Metazoa</taxon>
        <taxon>Ecdysozoa</taxon>
        <taxon>Arthropoda</taxon>
        <taxon>Hexapoda</taxon>
        <taxon>Insecta</taxon>
        <taxon>Pterygota</taxon>
        <taxon>Neoptera</taxon>
        <taxon>Paraneoptera</taxon>
        <taxon>Hemiptera</taxon>
        <taxon>Heteroptera</taxon>
        <taxon>Panheteroptera</taxon>
        <taxon>Cimicomorpha</taxon>
        <taxon>Miridae</taxon>
        <taxon>Mirini</taxon>
        <taxon>Lygus</taxon>
    </lineage>
</organism>
<protein>
    <submittedName>
        <fullName evidence="1">Uncharacterized protein</fullName>
    </submittedName>
</protein>
<evidence type="ECO:0000313" key="1">
    <source>
        <dbReference type="EMBL" id="JAQ16057.1"/>
    </source>
</evidence>
<dbReference type="EMBL" id="GDHC01002572">
    <property type="protein sequence ID" value="JAQ16057.1"/>
    <property type="molecule type" value="Transcribed_RNA"/>
</dbReference>
<gene>
    <name evidence="1" type="ORF">g.98859</name>
</gene>
<dbReference type="AlphaFoldDB" id="A0A146MB67"/>
<accession>A0A146MB67</accession>
<feature type="non-terminal residue" evidence="1">
    <location>
        <position position="107"/>
    </location>
</feature>
<reference evidence="1" key="1">
    <citation type="journal article" date="2016" name="Gigascience">
        <title>De novo construction of an expanded transcriptome assembly for the western tarnished plant bug, Lygus hesperus.</title>
        <authorList>
            <person name="Tassone E.E."/>
            <person name="Geib S.M."/>
            <person name="Hall B."/>
            <person name="Fabrick J.A."/>
            <person name="Brent C.S."/>
            <person name="Hull J.J."/>
        </authorList>
    </citation>
    <scope>NUCLEOTIDE SEQUENCE</scope>
</reference>